<reference evidence="2 3" key="1">
    <citation type="journal article" date="2014" name="Genome Announc.">
        <title>Draft genome sequence of Sclerotinia borealis, a psychrophilic plant pathogenic fungus.</title>
        <authorList>
            <person name="Mardanov A.V."/>
            <person name="Beletsky A.V."/>
            <person name="Kadnikov V.V."/>
            <person name="Ignatov A.N."/>
            <person name="Ravin N.V."/>
        </authorList>
    </citation>
    <scope>NUCLEOTIDE SEQUENCE [LARGE SCALE GENOMIC DNA]</scope>
    <source>
        <strain evidence="3">F-4157</strain>
    </source>
</reference>
<feature type="compositionally biased region" description="Low complexity" evidence="1">
    <location>
        <begin position="64"/>
        <end position="79"/>
    </location>
</feature>
<dbReference type="AlphaFoldDB" id="W9CDT7"/>
<protein>
    <recommendedName>
        <fullName evidence="4">Zn(2)-C6 fungal-type domain-containing protein</fullName>
    </recommendedName>
</protein>
<sequence>MDIDSDLNTVGDVCKNFLQDTAAPGKRIYPRIACQNRNTPCNKGLPCSMCRETNTECGFRPKLSSYSSNDQSSSANTLSVASNSADKELSLENLPPTVSHPPDTKFSLENLPPIVSHPPDKKFSIENLSPLDSPSADKELTFENLFAIDSPSADEEFSPANPPSIRYPALNDKFTRASPECASPLIIGSPHHNFQFTTVDLPCINPQLLNQPCLTDSHDTVFSPADPFSIGYPAPNDEFSLASPLTIASPNPNNQFTSAELPSIDPLLLNQPCLTDSHESVSSPANPSPICTRVMTSGSTTKGLSGTYLAGRTWPIMLRTPYYSGGYQNGVKTAIRLAVCETDTEVIGLQELPKHVRLEFRVRGAMLVGNDTKIGMKLEEGEEVYAFISAGGIQCYGDERGWHQYSRAHPPR</sequence>
<evidence type="ECO:0008006" key="4">
    <source>
        <dbReference type="Google" id="ProtNLM"/>
    </source>
</evidence>
<evidence type="ECO:0000313" key="3">
    <source>
        <dbReference type="Proteomes" id="UP000019487"/>
    </source>
</evidence>
<feature type="region of interest" description="Disordered" evidence="1">
    <location>
        <begin position="64"/>
        <end position="102"/>
    </location>
</feature>
<keyword evidence="3" id="KW-1185">Reference proteome</keyword>
<comment type="caution">
    <text evidence="2">The sequence shown here is derived from an EMBL/GenBank/DDBJ whole genome shotgun (WGS) entry which is preliminary data.</text>
</comment>
<accession>W9CDT7</accession>
<proteinExistence type="predicted"/>
<evidence type="ECO:0000313" key="2">
    <source>
        <dbReference type="EMBL" id="ESZ92720.1"/>
    </source>
</evidence>
<evidence type="ECO:0000256" key="1">
    <source>
        <dbReference type="SAM" id="MobiDB-lite"/>
    </source>
</evidence>
<gene>
    <name evidence="2" type="ORF">SBOR_6885</name>
</gene>
<organism evidence="2 3">
    <name type="scientific">Sclerotinia borealis (strain F-4128)</name>
    <dbReference type="NCBI Taxonomy" id="1432307"/>
    <lineage>
        <taxon>Eukaryota</taxon>
        <taxon>Fungi</taxon>
        <taxon>Dikarya</taxon>
        <taxon>Ascomycota</taxon>
        <taxon>Pezizomycotina</taxon>
        <taxon>Leotiomycetes</taxon>
        <taxon>Helotiales</taxon>
        <taxon>Sclerotiniaceae</taxon>
        <taxon>Sclerotinia</taxon>
    </lineage>
</organism>
<name>W9CDT7_SCLBF</name>
<dbReference type="Proteomes" id="UP000019487">
    <property type="component" value="Unassembled WGS sequence"/>
</dbReference>
<dbReference type="EMBL" id="AYSA01000365">
    <property type="protein sequence ID" value="ESZ92720.1"/>
    <property type="molecule type" value="Genomic_DNA"/>
</dbReference>
<dbReference type="HOGENOM" id="CLU_667575_0_0_1"/>